<gene>
    <name evidence="2" type="ORF">H6G72_15090</name>
</gene>
<dbReference type="EMBL" id="JACJSK010000019">
    <property type="protein sequence ID" value="MBD2545135.1"/>
    <property type="molecule type" value="Genomic_DNA"/>
</dbReference>
<dbReference type="Proteomes" id="UP000641954">
    <property type="component" value="Unassembled WGS sequence"/>
</dbReference>
<keyword evidence="3" id="KW-1185">Reference proteome</keyword>
<organism evidence="2 3">
    <name type="scientific">Planktothricoides raciborskii FACHB-1370</name>
    <dbReference type="NCBI Taxonomy" id="2949576"/>
    <lineage>
        <taxon>Bacteria</taxon>
        <taxon>Bacillati</taxon>
        <taxon>Cyanobacteriota</taxon>
        <taxon>Cyanophyceae</taxon>
        <taxon>Oscillatoriophycideae</taxon>
        <taxon>Oscillatoriales</taxon>
        <taxon>Oscillatoriaceae</taxon>
        <taxon>Planktothricoides</taxon>
    </lineage>
</organism>
<name>A0ABR8EF64_9CYAN</name>
<dbReference type="PANTHER" id="PTHR37525:SF1">
    <property type="entry name" value="UPF0175 PROTEIN SSL1255"/>
    <property type="match status" value="1"/>
</dbReference>
<proteinExistence type="inferred from homology"/>
<dbReference type="InterPro" id="IPR052264">
    <property type="entry name" value="UPF0175_domain"/>
</dbReference>
<dbReference type="InterPro" id="IPR005368">
    <property type="entry name" value="UPF0175"/>
</dbReference>
<evidence type="ECO:0000313" key="2">
    <source>
        <dbReference type="EMBL" id="MBD2545135.1"/>
    </source>
</evidence>
<evidence type="ECO:0000256" key="1">
    <source>
        <dbReference type="ARBA" id="ARBA00005651"/>
    </source>
</evidence>
<evidence type="ECO:0000313" key="3">
    <source>
        <dbReference type="Proteomes" id="UP000641954"/>
    </source>
</evidence>
<dbReference type="PANTHER" id="PTHR37525">
    <property type="entry name" value="UPF0175 PROTEIN SSL1255"/>
    <property type="match status" value="1"/>
</dbReference>
<comment type="caution">
    <text evidence="2">The sequence shown here is derived from an EMBL/GenBank/DDBJ whole genome shotgun (WGS) entry which is preliminary data.</text>
</comment>
<comment type="similarity">
    <text evidence="1">Belongs to the UPF0175 family.</text>
</comment>
<dbReference type="RefSeq" id="WP_054466115.1">
    <property type="nucleotide sequence ID" value="NZ_JACJSK010000019.1"/>
</dbReference>
<protein>
    <submittedName>
        <fullName evidence="2">UPF0175 family protein</fullName>
    </submittedName>
</protein>
<dbReference type="Pfam" id="PF03683">
    <property type="entry name" value="UPF0175"/>
    <property type="match status" value="1"/>
</dbReference>
<accession>A0ABR8EF64</accession>
<reference evidence="2 3" key="1">
    <citation type="journal article" date="2020" name="ISME J.">
        <title>Comparative genomics reveals insights into cyanobacterial evolution and habitat adaptation.</title>
        <authorList>
            <person name="Chen M.Y."/>
            <person name="Teng W.K."/>
            <person name="Zhao L."/>
            <person name="Hu C.X."/>
            <person name="Zhou Y.K."/>
            <person name="Han B.P."/>
            <person name="Song L.R."/>
            <person name="Shu W.S."/>
        </authorList>
    </citation>
    <scope>NUCLEOTIDE SEQUENCE [LARGE SCALE GENOMIC DNA]</scope>
    <source>
        <strain evidence="2 3">FACHB-1370</strain>
    </source>
</reference>
<sequence>MSLVISDEVVKASQLSEKDLMLEIIIMLFEKEKISLAKASYLAGMSQLQFQHLLGSRGICIHYGVEEFREDMKSLQENNWR</sequence>